<proteinExistence type="predicted"/>
<keyword evidence="2" id="KW-1185">Reference proteome</keyword>
<accession>A0A6F8XS70</accession>
<organism evidence="1 2">
    <name type="scientific">Phytohabitans flavus</name>
    <dbReference type="NCBI Taxonomy" id="1076124"/>
    <lineage>
        <taxon>Bacteria</taxon>
        <taxon>Bacillati</taxon>
        <taxon>Actinomycetota</taxon>
        <taxon>Actinomycetes</taxon>
        <taxon>Micromonosporales</taxon>
        <taxon>Micromonosporaceae</taxon>
    </lineage>
</organism>
<sequence>MSRALRLVFSTPPDGVEDAEYHAWYEEHVHDVLLVPGYRAARRFRVDAYRLGWPPTGHRFLTVYEQGPRPADIRRHLAALGRGHEPEWFGRLDFASWDCVLKPGYDPPTLTGEMFLALSSPPEGVEAAAYDDYYRGHLLENVAVEGIDSGCRYAVTPVGGNAPREDPLTHLALYQLTEPMSRVRPRLGQMVLPPWFGAIRFASVEAVALGPRVTRAGDGGQAAQPMEETPR</sequence>
<evidence type="ECO:0000313" key="1">
    <source>
        <dbReference type="EMBL" id="BCB76598.1"/>
    </source>
</evidence>
<dbReference type="EMBL" id="AP022870">
    <property type="protein sequence ID" value="BCB76598.1"/>
    <property type="molecule type" value="Genomic_DNA"/>
</dbReference>
<protein>
    <recommendedName>
        <fullName evidence="3">EthD domain-containing protein</fullName>
    </recommendedName>
</protein>
<dbReference type="Proteomes" id="UP000502508">
    <property type="component" value="Chromosome"/>
</dbReference>
<name>A0A6F8XS70_9ACTN</name>
<dbReference type="AlphaFoldDB" id="A0A6F8XS70"/>
<dbReference type="RefSeq" id="WP_173036607.1">
    <property type="nucleotide sequence ID" value="NZ_AP022870.1"/>
</dbReference>
<reference evidence="1 2" key="2">
    <citation type="submission" date="2020-03" db="EMBL/GenBank/DDBJ databases">
        <authorList>
            <person name="Ichikawa N."/>
            <person name="Kimura A."/>
            <person name="Kitahashi Y."/>
            <person name="Uohara A."/>
        </authorList>
    </citation>
    <scope>NUCLEOTIDE SEQUENCE [LARGE SCALE GENOMIC DNA]</scope>
    <source>
        <strain evidence="1 2">NBRC 107702</strain>
    </source>
</reference>
<gene>
    <name evidence="1" type="ORF">Pflav_030080</name>
</gene>
<reference evidence="1 2" key="1">
    <citation type="submission" date="2020-03" db="EMBL/GenBank/DDBJ databases">
        <title>Whole genome shotgun sequence of Phytohabitans flavus NBRC 107702.</title>
        <authorList>
            <person name="Komaki H."/>
            <person name="Tamura T."/>
        </authorList>
    </citation>
    <scope>NUCLEOTIDE SEQUENCE [LARGE SCALE GENOMIC DNA]</scope>
    <source>
        <strain evidence="1 2">NBRC 107702</strain>
    </source>
</reference>
<evidence type="ECO:0008006" key="3">
    <source>
        <dbReference type="Google" id="ProtNLM"/>
    </source>
</evidence>
<dbReference type="KEGG" id="pfla:Pflav_030080"/>
<evidence type="ECO:0000313" key="2">
    <source>
        <dbReference type="Proteomes" id="UP000502508"/>
    </source>
</evidence>